<accession>Q6TFH0</accession>
<dbReference type="AlphaFoldDB" id="Q6TFH0"/>
<proteinExistence type="predicted"/>
<name>Q6TFH0_CAETA</name>
<dbReference type="RefSeq" id="WP_011178440.1">
    <property type="nucleotide sequence ID" value="NC_005915.1"/>
</dbReference>
<organism evidence="1">
    <name type="scientific">Caedibacter taeniospiralis</name>
    <dbReference type="NCBI Taxonomy" id="28907"/>
    <lineage>
        <taxon>Bacteria</taxon>
        <taxon>Pseudomonadati</taxon>
        <taxon>Pseudomonadota</taxon>
        <taxon>Gammaproteobacteria</taxon>
        <taxon>Thiotrichales</taxon>
        <taxon>Fastidiosibacteraceae</taxon>
        <taxon>Caedibacter</taxon>
    </lineage>
</organism>
<sequence length="209" mass="23792">MDAREIITQAASQSLGISPSDDDCAIYLSYLNQAHFELYNFTATVNPLATKSHQEVDLADGISADKLSAFRVLQVYDRANNRLLEPVSFIAITKSDPRIEKKGEPLWWFLLNERMHCYPRKSCRVGVWSIDRPQPFSLATKSEDIPYESSYQPLLIDGTAYRIYQNDSGMKNSSELLATLNRWQTGIRDFHGHLTANYHKPVKATFNIS</sequence>
<dbReference type="EMBL" id="AY422720">
    <property type="protein sequence ID" value="AAR87089.1"/>
    <property type="molecule type" value="Genomic_DNA"/>
</dbReference>
<protein>
    <submittedName>
        <fullName evidence="1">Uncharacterized protein</fullName>
    </submittedName>
</protein>
<geneLocation type="plasmid" evidence="1">
    <name>pKAP298</name>
</geneLocation>
<evidence type="ECO:0000313" key="1">
    <source>
        <dbReference type="EMBL" id="AAR87089.1"/>
    </source>
</evidence>
<keyword evidence="1" id="KW-0614">Plasmid</keyword>
<reference evidence="1" key="1">
    <citation type="journal article" date="2005" name="J. Mol. Evol.">
        <title>Sequence, transcription activity, and evolutionary origin of the R-body coding plasmid pKAP298 from the intracellular parasitic bacterium Caedibacter taeniospiralis.</title>
        <authorList>
            <person name="Jeblick J."/>
            <person name="Kusch J."/>
        </authorList>
    </citation>
    <scope>NUCLEOTIDE SEQUENCE</scope>
    <source>
        <plasmid evidence="1">pKAP298</plasmid>
    </source>
</reference>